<protein>
    <submittedName>
        <fullName evidence="2">Uncharacterized protein</fullName>
    </submittedName>
</protein>
<dbReference type="EMBL" id="JAULSW010000004">
    <property type="protein sequence ID" value="KAK3385175.1"/>
    <property type="molecule type" value="Genomic_DNA"/>
</dbReference>
<organism evidence="2 3">
    <name type="scientific">Podospora didyma</name>
    <dbReference type="NCBI Taxonomy" id="330526"/>
    <lineage>
        <taxon>Eukaryota</taxon>
        <taxon>Fungi</taxon>
        <taxon>Dikarya</taxon>
        <taxon>Ascomycota</taxon>
        <taxon>Pezizomycotina</taxon>
        <taxon>Sordariomycetes</taxon>
        <taxon>Sordariomycetidae</taxon>
        <taxon>Sordariales</taxon>
        <taxon>Podosporaceae</taxon>
        <taxon>Podospora</taxon>
    </lineage>
</organism>
<evidence type="ECO:0000256" key="1">
    <source>
        <dbReference type="SAM" id="SignalP"/>
    </source>
</evidence>
<name>A0AAE0NPE8_9PEZI</name>
<reference evidence="2" key="1">
    <citation type="journal article" date="2023" name="Mol. Phylogenet. Evol.">
        <title>Genome-scale phylogeny and comparative genomics of the fungal order Sordariales.</title>
        <authorList>
            <person name="Hensen N."/>
            <person name="Bonometti L."/>
            <person name="Westerberg I."/>
            <person name="Brannstrom I.O."/>
            <person name="Guillou S."/>
            <person name="Cros-Aarteil S."/>
            <person name="Calhoun S."/>
            <person name="Haridas S."/>
            <person name="Kuo A."/>
            <person name="Mondo S."/>
            <person name="Pangilinan J."/>
            <person name="Riley R."/>
            <person name="LaButti K."/>
            <person name="Andreopoulos B."/>
            <person name="Lipzen A."/>
            <person name="Chen C."/>
            <person name="Yan M."/>
            <person name="Daum C."/>
            <person name="Ng V."/>
            <person name="Clum A."/>
            <person name="Steindorff A."/>
            <person name="Ohm R.A."/>
            <person name="Martin F."/>
            <person name="Silar P."/>
            <person name="Natvig D.O."/>
            <person name="Lalanne C."/>
            <person name="Gautier V."/>
            <person name="Ament-Velasquez S.L."/>
            <person name="Kruys A."/>
            <person name="Hutchinson M.I."/>
            <person name="Powell A.J."/>
            <person name="Barry K."/>
            <person name="Miller A.N."/>
            <person name="Grigoriev I.V."/>
            <person name="Debuchy R."/>
            <person name="Gladieux P."/>
            <person name="Hiltunen Thoren M."/>
            <person name="Johannesson H."/>
        </authorList>
    </citation>
    <scope>NUCLEOTIDE SEQUENCE</scope>
    <source>
        <strain evidence="2">CBS 232.78</strain>
    </source>
</reference>
<gene>
    <name evidence="2" type="ORF">B0H63DRAFT_472479</name>
</gene>
<dbReference type="Proteomes" id="UP001285441">
    <property type="component" value="Unassembled WGS sequence"/>
</dbReference>
<dbReference type="AlphaFoldDB" id="A0AAE0NPE8"/>
<keyword evidence="1" id="KW-0732">Signal</keyword>
<accession>A0AAE0NPE8</accession>
<reference evidence="2" key="2">
    <citation type="submission" date="2023-06" db="EMBL/GenBank/DDBJ databases">
        <authorList>
            <consortium name="Lawrence Berkeley National Laboratory"/>
            <person name="Haridas S."/>
            <person name="Hensen N."/>
            <person name="Bonometti L."/>
            <person name="Westerberg I."/>
            <person name="Brannstrom I.O."/>
            <person name="Guillou S."/>
            <person name="Cros-Aarteil S."/>
            <person name="Calhoun S."/>
            <person name="Kuo A."/>
            <person name="Mondo S."/>
            <person name="Pangilinan J."/>
            <person name="Riley R."/>
            <person name="LaButti K."/>
            <person name="Andreopoulos B."/>
            <person name="Lipzen A."/>
            <person name="Chen C."/>
            <person name="Yanf M."/>
            <person name="Daum C."/>
            <person name="Ng V."/>
            <person name="Clum A."/>
            <person name="Steindorff A."/>
            <person name="Ohm R."/>
            <person name="Martin F."/>
            <person name="Silar P."/>
            <person name="Natvig D."/>
            <person name="Lalanne C."/>
            <person name="Gautier V."/>
            <person name="Ament-velasquez S.L."/>
            <person name="Kruys A."/>
            <person name="Hutchinson M.I."/>
            <person name="Powell A.J."/>
            <person name="Barry K."/>
            <person name="Miller A.N."/>
            <person name="Grigoriev I.V."/>
            <person name="Debuchy R."/>
            <person name="Gladieux P."/>
            <person name="Thoren M.H."/>
            <person name="Johannesson H."/>
        </authorList>
    </citation>
    <scope>NUCLEOTIDE SEQUENCE</scope>
    <source>
        <strain evidence="2">CBS 232.78</strain>
    </source>
</reference>
<proteinExistence type="predicted"/>
<feature type="chain" id="PRO_5042220963" evidence="1">
    <location>
        <begin position="16"/>
        <end position="98"/>
    </location>
</feature>
<feature type="signal peptide" evidence="1">
    <location>
        <begin position="1"/>
        <end position="15"/>
    </location>
</feature>
<comment type="caution">
    <text evidence="2">The sequence shown here is derived from an EMBL/GenBank/DDBJ whole genome shotgun (WGS) entry which is preliminary data.</text>
</comment>
<evidence type="ECO:0000313" key="3">
    <source>
        <dbReference type="Proteomes" id="UP001285441"/>
    </source>
</evidence>
<keyword evidence="3" id="KW-1185">Reference proteome</keyword>
<evidence type="ECO:0000313" key="2">
    <source>
        <dbReference type="EMBL" id="KAK3385175.1"/>
    </source>
</evidence>
<sequence>MALVLGFSLILCCTGWKPGQMDLKRRWESTLQLSPHTVSQEVAGSEAGDCGLLRKARPGVVLVAGGCCGSEAVSQGARGWLTSLGFRRCGGSSGSKEL</sequence>